<reference evidence="2" key="1">
    <citation type="submission" date="2014-09" db="EMBL/GenBank/DDBJ databases">
        <authorList>
            <person name="Magalhaes I.L.F."/>
            <person name="Oliveira U."/>
            <person name="Santos F.R."/>
            <person name="Vidigal T.H.D.A."/>
            <person name="Brescovit A.D."/>
            <person name="Santos A.J."/>
        </authorList>
    </citation>
    <scope>NUCLEOTIDE SEQUENCE</scope>
    <source>
        <tissue evidence="2">Shoot tissue taken approximately 20 cm above the soil surface</tissue>
    </source>
</reference>
<keyword evidence="1" id="KW-1133">Transmembrane helix</keyword>
<reference evidence="2" key="2">
    <citation type="journal article" date="2015" name="Data Brief">
        <title>Shoot transcriptome of the giant reed, Arundo donax.</title>
        <authorList>
            <person name="Barrero R.A."/>
            <person name="Guerrero F.D."/>
            <person name="Moolhuijzen P."/>
            <person name="Goolsby J.A."/>
            <person name="Tidwell J."/>
            <person name="Bellgard S.E."/>
            <person name="Bellgard M.I."/>
        </authorList>
    </citation>
    <scope>NUCLEOTIDE SEQUENCE</scope>
    <source>
        <tissue evidence="2">Shoot tissue taken approximately 20 cm above the soil surface</tissue>
    </source>
</reference>
<protein>
    <submittedName>
        <fullName evidence="2">Uncharacterized protein</fullName>
    </submittedName>
</protein>
<sequence>MRLRIDGESTSTSCSMEEMRALPLNWMTLLMMLIGVLCEGFRSLRSRRL</sequence>
<proteinExistence type="predicted"/>
<organism evidence="2">
    <name type="scientific">Arundo donax</name>
    <name type="common">Giant reed</name>
    <name type="synonym">Donax arundinaceus</name>
    <dbReference type="NCBI Taxonomy" id="35708"/>
    <lineage>
        <taxon>Eukaryota</taxon>
        <taxon>Viridiplantae</taxon>
        <taxon>Streptophyta</taxon>
        <taxon>Embryophyta</taxon>
        <taxon>Tracheophyta</taxon>
        <taxon>Spermatophyta</taxon>
        <taxon>Magnoliopsida</taxon>
        <taxon>Liliopsida</taxon>
        <taxon>Poales</taxon>
        <taxon>Poaceae</taxon>
        <taxon>PACMAD clade</taxon>
        <taxon>Arundinoideae</taxon>
        <taxon>Arundineae</taxon>
        <taxon>Arundo</taxon>
    </lineage>
</organism>
<keyword evidence="1" id="KW-0472">Membrane</keyword>
<keyword evidence="1" id="KW-0812">Transmembrane</keyword>
<accession>A0A0A9FC84</accession>
<name>A0A0A9FC84_ARUDO</name>
<evidence type="ECO:0000313" key="2">
    <source>
        <dbReference type="EMBL" id="JAE08839.1"/>
    </source>
</evidence>
<feature type="transmembrane region" description="Helical" evidence="1">
    <location>
        <begin position="26"/>
        <end position="44"/>
    </location>
</feature>
<evidence type="ECO:0000256" key="1">
    <source>
        <dbReference type="SAM" id="Phobius"/>
    </source>
</evidence>
<dbReference type="AlphaFoldDB" id="A0A0A9FC84"/>
<dbReference type="EMBL" id="GBRH01189057">
    <property type="protein sequence ID" value="JAE08839.1"/>
    <property type="molecule type" value="Transcribed_RNA"/>
</dbReference>